<dbReference type="EMBL" id="JACGCU010000008">
    <property type="protein sequence ID" value="MBA6058961.1"/>
    <property type="molecule type" value="Genomic_DNA"/>
</dbReference>
<gene>
    <name evidence="1" type="ORF">H4C44_07235</name>
</gene>
<accession>A0A7W2JH77</accession>
<dbReference type="RefSeq" id="WP_182365750.1">
    <property type="nucleotide sequence ID" value="NZ_JACGCU010000008.1"/>
</dbReference>
<evidence type="ECO:0000313" key="1">
    <source>
        <dbReference type="EMBL" id="MBA6058961.1"/>
    </source>
</evidence>
<name>A0A7W2JH77_9PSED</name>
<evidence type="ECO:0000313" key="2">
    <source>
        <dbReference type="Proteomes" id="UP000556620"/>
    </source>
</evidence>
<sequence>MSEVHRYQVVTMLSEEGNRISYDPCGPYVVMAEAYDLLEEEVAKLQLYITMHDDAAAQDDCVRADNHQLCRNIETLCALLREVRNGRDWNGSLSAMAKRIDAALIKYAEPPACQKCSDTGLTDSGGVQSWGEPILLPCECAEQSAEECDQ</sequence>
<comment type="caution">
    <text evidence="1">The sequence shown here is derived from an EMBL/GenBank/DDBJ whole genome shotgun (WGS) entry which is preliminary data.</text>
</comment>
<proteinExistence type="predicted"/>
<reference evidence="1 2" key="1">
    <citation type="submission" date="2020-07" db="EMBL/GenBank/DDBJ databases">
        <title>Diversity of carbapenemase encoding genes among Pseudomonas putida group clinical isolates in a tertiary Brazilian hospital.</title>
        <authorList>
            <person name="Alberto-Lei F."/>
            <person name="Nodari C.S."/>
            <person name="Streling A.P."/>
            <person name="Paulino J.T."/>
            <person name="Bessa-Neto F.O."/>
            <person name="Cayo R."/>
            <person name="Gales A.C."/>
        </authorList>
    </citation>
    <scope>NUCLEOTIDE SEQUENCE [LARGE SCALE GENOMIC DNA]</scope>
    <source>
        <strain evidence="1 2">14535</strain>
    </source>
</reference>
<dbReference type="Proteomes" id="UP000556620">
    <property type="component" value="Unassembled WGS sequence"/>
</dbReference>
<protein>
    <submittedName>
        <fullName evidence="1">Uncharacterized protein</fullName>
    </submittedName>
</protein>
<dbReference type="AlphaFoldDB" id="A0A7W2JH77"/>
<organism evidence="1 2">
    <name type="scientific">Pseudomonas juntendi</name>
    <dbReference type="NCBI Taxonomy" id="2666183"/>
    <lineage>
        <taxon>Bacteria</taxon>
        <taxon>Pseudomonadati</taxon>
        <taxon>Pseudomonadota</taxon>
        <taxon>Gammaproteobacteria</taxon>
        <taxon>Pseudomonadales</taxon>
        <taxon>Pseudomonadaceae</taxon>
        <taxon>Pseudomonas</taxon>
    </lineage>
</organism>